<dbReference type="KEGG" id="spib:G8759_26500"/>
<dbReference type="InterPro" id="IPR029063">
    <property type="entry name" value="SAM-dependent_MTases_sf"/>
</dbReference>
<evidence type="ECO:0000259" key="2">
    <source>
        <dbReference type="Pfam" id="PF08242"/>
    </source>
</evidence>
<reference evidence="3 4" key="1">
    <citation type="submission" date="2020-03" db="EMBL/GenBank/DDBJ databases">
        <authorList>
            <person name="Kim M.K."/>
        </authorList>
    </citation>
    <scope>NUCLEOTIDE SEQUENCE [LARGE SCALE GENOMIC DNA]</scope>
    <source>
        <strain evidence="3 4">BT328</strain>
    </source>
</reference>
<protein>
    <submittedName>
        <fullName evidence="3">Class I SAM-dependent methyltransferase</fullName>
    </submittedName>
</protein>
<evidence type="ECO:0000313" key="4">
    <source>
        <dbReference type="Proteomes" id="UP000501802"/>
    </source>
</evidence>
<sequence>MQLSEAIALIEGGQYHSASTSRWADLGCGKGLFTRALATLQPPGSIIYAIDTDYLALETLTDYQHVTIETLCSNFVQDEWYFYELDGILMANSLHYVQDKPTFIQRAIRHLNQSGGFLLVEYDTETANPWVPYPISFKSLTRLFEEAGFHSVDKLQERPSIYGRANLYSAFINK</sequence>
<dbReference type="CDD" id="cd02440">
    <property type="entry name" value="AdoMet_MTases"/>
    <property type="match status" value="1"/>
</dbReference>
<evidence type="ECO:0000256" key="1">
    <source>
        <dbReference type="ARBA" id="ARBA00022679"/>
    </source>
</evidence>
<gene>
    <name evidence="3" type="ORF">G8759_26500</name>
</gene>
<dbReference type="Gene3D" id="3.40.50.150">
    <property type="entry name" value="Vaccinia Virus protein VP39"/>
    <property type="match status" value="1"/>
</dbReference>
<dbReference type="PANTHER" id="PTHR43861:SF3">
    <property type="entry name" value="PUTATIVE (AFU_ORTHOLOGUE AFUA_2G14390)-RELATED"/>
    <property type="match status" value="1"/>
</dbReference>
<dbReference type="InterPro" id="IPR013217">
    <property type="entry name" value="Methyltransf_12"/>
</dbReference>
<dbReference type="GO" id="GO:0008168">
    <property type="term" value="F:methyltransferase activity"/>
    <property type="evidence" value="ECO:0007669"/>
    <property type="project" value="UniProtKB-KW"/>
</dbReference>
<dbReference type="RefSeq" id="WP_167215151.1">
    <property type="nucleotide sequence ID" value="NZ_CP050063.1"/>
</dbReference>
<organism evidence="3 4">
    <name type="scientific">Spirosoma aureum</name>
    <dbReference type="NCBI Taxonomy" id="2692134"/>
    <lineage>
        <taxon>Bacteria</taxon>
        <taxon>Pseudomonadati</taxon>
        <taxon>Bacteroidota</taxon>
        <taxon>Cytophagia</taxon>
        <taxon>Cytophagales</taxon>
        <taxon>Cytophagaceae</taxon>
        <taxon>Spirosoma</taxon>
    </lineage>
</organism>
<evidence type="ECO:0000313" key="3">
    <source>
        <dbReference type="EMBL" id="QIP15928.1"/>
    </source>
</evidence>
<feature type="domain" description="Methyltransferase type 12" evidence="2">
    <location>
        <begin position="25"/>
        <end position="116"/>
    </location>
</feature>
<keyword evidence="3" id="KW-0489">Methyltransferase</keyword>
<dbReference type="PANTHER" id="PTHR43861">
    <property type="entry name" value="TRANS-ACONITATE 2-METHYLTRANSFERASE-RELATED"/>
    <property type="match status" value="1"/>
</dbReference>
<dbReference type="EMBL" id="CP050063">
    <property type="protein sequence ID" value="QIP15928.1"/>
    <property type="molecule type" value="Genomic_DNA"/>
</dbReference>
<accession>A0A6G9AU56</accession>
<dbReference type="AlphaFoldDB" id="A0A6G9AU56"/>
<keyword evidence="1 3" id="KW-0808">Transferase</keyword>
<name>A0A6G9AU56_9BACT</name>
<keyword evidence="4" id="KW-1185">Reference proteome</keyword>
<dbReference type="GO" id="GO:0032259">
    <property type="term" value="P:methylation"/>
    <property type="evidence" value="ECO:0007669"/>
    <property type="project" value="UniProtKB-KW"/>
</dbReference>
<dbReference type="Proteomes" id="UP000501802">
    <property type="component" value="Chromosome"/>
</dbReference>
<dbReference type="Pfam" id="PF08242">
    <property type="entry name" value="Methyltransf_12"/>
    <property type="match status" value="1"/>
</dbReference>
<dbReference type="SUPFAM" id="SSF53335">
    <property type="entry name" value="S-adenosyl-L-methionine-dependent methyltransferases"/>
    <property type="match status" value="1"/>
</dbReference>
<proteinExistence type="predicted"/>